<dbReference type="PANTHER" id="PTHR43807">
    <property type="entry name" value="FI04487P"/>
    <property type="match status" value="1"/>
</dbReference>
<dbReference type="InterPro" id="IPR015422">
    <property type="entry name" value="PyrdxlP-dep_Trfase_small"/>
</dbReference>
<keyword evidence="4" id="KW-0663">Pyridoxal phosphate</keyword>
<dbReference type="InterPro" id="IPR051326">
    <property type="entry name" value="Kynurenine-oxoglutarate_AT"/>
</dbReference>
<evidence type="ECO:0000313" key="6">
    <source>
        <dbReference type="Proteomes" id="UP000717696"/>
    </source>
</evidence>
<proteinExistence type="predicted"/>
<keyword evidence="6" id="KW-1185">Reference proteome</keyword>
<comment type="caution">
    <text evidence="5">The sequence shown here is derived from an EMBL/GenBank/DDBJ whole genome shotgun (WGS) entry which is preliminary data.</text>
</comment>
<dbReference type="GO" id="GO:0016212">
    <property type="term" value="F:kynurenine-oxoglutarate transaminase activity"/>
    <property type="evidence" value="ECO:0007669"/>
    <property type="project" value="TreeGrafter"/>
</dbReference>
<dbReference type="Gene3D" id="3.40.640.10">
    <property type="entry name" value="Type I PLP-dependent aspartate aminotransferase-like (Major domain)"/>
    <property type="match status" value="1"/>
</dbReference>
<evidence type="ECO:0000256" key="3">
    <source>
        <dbReference type="ARBA" id="ARBA00022679"/>
    </source>
</evidence>
<dbReference type="AlphaFoldDB" id="A0A9P9IP71"/>
<dbReference type="PANTHER" id="PTHR43807:SF20">
    <property type="entry name" value="FI04487P"/>
    <property type="match status" value="1"/>
</dbReference>
<evidence type="ECO:0000256" key="2">
    <source>
        <dbReference type="ARBA" id="ARBA00022576"/>
    </source>
</evidence>
<reference evidence="5" key="1">
    <citation type="journal article" date="2021" name="Nat. Commun.">
        <title>Genetic determinants of endophytism in the Arabidopsis root mycobiome.</title>
        <authorList>
            <person name="Mesny F."/>
            <person name="Miyauchi S."/>
            <person name="Thiergart T."/>
            <person name="Pickel B."/>
            <person name="Atanasova L."/>
            <person name="Karlsson M."/>
            <person name="Huettel B."/>
            <person name="Barry K.W."/>
            <person name="Haridas S."/>
            <person name="Chen C."/>
            <person name="Bauer D."/>
            <person name="Andreopoulos W."/>
            <person name="Pangilinan J."/>
            <person name="LaButti K."/>
            <person name="Riley R."/>
            <person name="Lipzen A."/>
            <person name="Clum A."/>
            <person name="Drula E."/>
            <person name="Henrissat B."/>
            <person name="Kohler A."/>
            <person name="Grigoriev I.V."/>
            <person name="Martin F.M."/>
            <person name="Hacquard S."/>
        </authorList>
    </citation>
    <scope>NUCLEOTIDE SEQUENCE</scope>
    <source>
        <strain evidence="5">MPI-CAGE-AT-0021</strain>
    </source>
</reference>
<dbReference type="InterPro" id="IPR015421">
    <property type="entry name" value="PyrdxlP-dep_Trfase_major"/>
</dbReference>
<dbReference type="EMBL" id="JAGMUU010000022">
    <property type="protein sequence ID" value="KAH7127877.1"/>
    <property type="molecule type" value="Genomic_DNA"/>
</dbReference>
<name>A0A9P9IP71_9HYPO</name>
<evidence type="ECO:0000256" key="4">
    <source>
        <dbReference type="ARBA" id="ARBA00022898"/>
    </source>
</evidence>
<sequence>MRICYSGPSPRQEACAVGYPLATKLNSWKSCKDEMQAKIACFVQDFDAPGLPYSAPRRGRGNCFMLANFLFPPHMAQGPRDFTPCWFFIVEPGVAAILPSEENTRVAENYFPFAVCKEDDVLDMAQDELMGLK</sequence>
<evidence type="ECO:0000256" key="1">
    <source>
        <dbReference type="ARBA" id="ARBA00001933"/>
    </source>
</evidence>
<comment type="cofactor">
    <cofactor evidence="1">
        <name>pyridoxal 5'-phosphate</name>
        <dbReference type="ChEBI" id="CHEBI:597326"/>
    </cofactor>
</comment>
<organism evidence="5 6">
    <name type="scientific">Dactylonectria estremocensis</name>
    <dbReference type="NCBI Taxonomy" id="1079267"/>
    <lineage>
        <taxon>Eukaryota</taxon>
        <taxon>Fungi</taxon>
        <taxon>Dikarya</taxon>
        <taxon>Ascomycota</taxon>
        <taxon>Pezizomycotina</taxon>
        <taxon>Sordariomycetes</taxon>
        <taxon>Hypocreomycetidae</taxon>
        <taxon>Hypocreales</taxon>
        <taxon>Nectriaceae</taxon>
        <taxon>Dactylonectria</taxon>
    </lineage>
</organism>
<keyword evidence="2" id="KW-0032">Aminotransferase</keyword>
<accession>A0A9P9IP71</accession>
<dbReference type="GO" id="GO:0005739">
    <property type="term" value="C:mitochondrion"/>
    <property type="evidence" value="ECO:0007669"/>
    <property type="project" value="TreeGrafter"/>
</dbReference>
<gene>
    <name evidence="5" type="ORF">B0J13DRAFT_142015</name>
</gene>
<dbReference type="Gene3D" id="3.90.1150.10">
    <property type="entry name" value="Aspartate Aminotransferase, domain 1"/>
    <property type="match status" value="1"/>
</dbReference>
<keyword evidence="3" id="KW-0808">Transferase</keyword>
<protein>
    <submittedName>
        <fullName evidence="5">Uncharacterized protein</fullName>
    </submittedName>
</protein>
<dbReference type="Proteomes" id="UP000717696">
    <property type="component" value="Unassembled WGS sequence"/>
</dbReference>
<evidence type="ECO:0000313" key="5">
    <source>
        <dbReference type="EMBL" id="KAH7127877.1"/>
    </source>
</evidence>